<reference evidence="2" key="1">
    <citation type="submission" date="2022-11" db="EMBL/GenBank/DDBJ databases">
        <authorList>
            <person name="Petersen C."/>
        </authorList>
    </citation>
    <scope>NUCLEOTIDE SEQUENCE</scope>
    <source>
        <strain evidence="2">IBT 21917</strain>
    </source>
</reference>
<keyword evidence="3" id="KW-1185">Reference proteome</keyword>
<dbReference type="Pfam" id="PF07985">
    <property type="entry name" value="SRR1"/>
    <property type="match status" value="1"/>
</dbReference>
<feature type="domain" description="SRR1-like" evidence="1">
    <location>
        <begin position="177"/>
        <end position="301"/>
    </location>
</feature>
<dbReference type="PANTHER" id="PTHR42080:SF3">
    <property type="entry name" value="SRR1-LIKE DOMAIN-CONTAINING PROTEIN"/>
    <property type="match status" value="1"/>
</dbReference>
<dbReference type="OrthoDB" id="5230585at2759"/>
<accession>A0A9W9HPX3</accession>
<evidence type="ECO:0000259" key="1">
    <source>
        <dbReference type="Pfam" id="PF07985"/>
    </source>
</evidence>
<reference evidence="2" key="2">
    <citation type="journal article" date="2023" name="IMA Fungus">
        <title>Comparative genomic study of the Penicillium genus elucidates a diverse pangenome and 15 lateral gene transfer events.</title>
        <authorList>
            <person name="Petersen C."/>
            <person name="Sorensen T."/>
            <person name="Nielsen M.R."/>
            <person name="Sondergaard T.E."/>
            <person name="Sorensen J.L."/>
            <person name="Fitzpatrick D.A."/>
            <person name="Frisvad J.C."/>
            <person name="Nielsen K.L."/>
        </authorList>
    </citation>
    <scope>NUCLEOTIDE SEQUENCE</scope>
    <source>
        <strain evidence="2">IBT 21917</strain>
    </source>
</reference>
<dbReference type="PANTHER" id="PTHR42080">
    <property type="entry name" value="SRR1 DOMAIN-CONTAINING PROTEIN"/>
    <property type="match status" value="1"/>
</dbReference>
<organism evidence="2 3">
    <name type="scientific">Penicillium capsulatum</name>
    <dbReference type="NCBI Taxonomy" id="69766"/>
    <lineage>
        <taxon>Eukaryota</taxon>
        <taxon>Fungi</taxon>
        <taxon>Dikarya</taxon>
        <taxon>Ascomycota</taxon>
        <taxon>Pezizomycotina</taxon>
        <taxon>Eurotiomycetes</taxon>
        <taxon>Eurotiomycetidae</taxon>
        <taxon>Eurotiales</taxon>
        <taxon>Aspergillaceae</taxon>
        <taxon>Penicillium</taxon>
    </lineage>
</organism>
<evidence type="ECO:0000313" key="3">
    <source>
        <dbReference type="Proteomes" id="UP001146351"/>
    </source>
</evidence>
<evidence type="ECO:0000313" key="2">
    <source>
        <dbReference type="EMBL" id="KAJ5152251.1"/>
    </source>
</evidence>
<dbReference type="EMBL" id="JAPQKO010000008">
    <property type="protein sequence ID" value="KAJ5152251.1"/>
    <property type="molecule type" value="Genomic_DNA"/>
</dbReference>
<name>A0A9W9HPX3_9EURO</name>
<sequence length="310" mass="34763">MPSFLYNCQSRWAGGLPADAPKTDEEALARIDQLYKDGVPFFTKESIRSALEQMQRPATGDGKVFIKGVDGTVVEFDNQLDATRKRAILAEDEELTLIKPVLRYDCRSHLKHRIWNHPFDAELSPFCSMSLYHDTETKSLNPNKLAPKSREAVAELFEKSKRTWGESDSCKRLLAILDSSAAVHTISKIVAVSLGSLVIPRHPKEQESSPFQHALLLTLREWVIQRSAGSPCYTQDPIYTEIDHGILADHGVEILEDPHAWLEMNDQSIVVSISSNVPSREMVTDLARPAVIIWNRVTDDDYDQKGGPGL</sequence>
<dbReference type="Proteomes" id="UP001146351">
    <property type="component" value="Unassembled WGS sequence"/>
</dbReference>
<proteinExistence type="predicted"/>
<dbReference type="InterPro" id="IPR012942">
    <property type="entry name" value="SRR1-like"/>
</dbReference>
<protein>
    <recommendedName>
        <fullName evidence="1">SRR1-like domain-containing protein</fullName>
    </recommendedName>
</protein>
<dbReference type="AlphaFoldDB" id="A0A9W9HPX3"/>
<comment type="caution">
    <text evidence="2">The sequence shown here is derived from an EMBL/GenBank/DDBJ whole genome shotgun (WGS) entry which is preliminary data.</text>
</comment>
<gene>
    <name evidence="2" type="ORF">N7492_010546</name>
</gene>